<feature type="region of interest" description="Disordered" evidence="3">
    <location>
        <begin position="125"/>
        <end position="146"/>
    </location>
</feature>
<feature type="domain" description="C2 Aida-type" evidence="4">
    <location>
        <begin position="147"/>
        <end position="294"/>
    </location>
</feature>
<evidence type="ECO:0000313" key="5">
    <source>
        <dbReference type="EMBL" id="WAR18933.1"/>
    </source>
</evidence>
<comment type="similarity">
    <text evidence="1">Belongs to the AIDA family.</text>
</comment>
<gene>
    <name evidence="5" type="ORF">MAR_000771</name>
</gene>
<dbReference type="SUPFAM" id="SSF109779">
    <property type="entry name" value="Domain from hypothetical 2610208m17rik protein"/>
    <property type="match status" value="1"/>
</dbReference>
<dbReference type="PANTHER" id="PTHR28654">
    <property type="entry name" value="AXIN INTERACTOR, DORSALIZATION-ASSOCIATED PROTEIN"/>
    <property type="match status" value="1"/>
</dbReference>
<dbReference type="Proteomes" id="UP001164746">
    <property type="component" value="Chromosome 11"/>
</dbReference>
<dbReference type="Pfam" id="PF08910">
    <property type="entry name" value="Aida_N"/>
    <property type="match status" value="1"/>
</dbReference>
<evidence type="ECO:0000256" key="1">
    <source>
        <dbReference type="ARBA" id="ARBA00007205"/>
    </source>
</evidence>
<dbReference type="InterPro" id="IPR023421">
    <property type="entry name" value="AIDA_N"/>
</dbReference>
<keyword evidence="6" id="KW-1185">Reference proteome</keyword>
<dbReference type="PROSITE" id="PS51911">
    <property type="entry name" value="C2_AIDA"/>
    <property type="match status" value="1"/>
</dbReference>
<name>A0ABY7F9T5_MYAAR</name>
<dbReference type="Pfam" id="PF14186">
    <property type="entry name" value="Aida_C2"/>
    <property type="match status" value="1"/>
</dbReference>
<dbReference type="InterPro" id="IPR025939">
    <property type="entry name" value="Aida_C"/>
</dbReference>
<dbReference type="Gene3D" id="2.60.40.150">
    <property type="entry name" value="C2 domain"/>
    <property type="match status" value="1"/>
</dbReference>
<organism evidence="5 6">
    <name type="scientific">Mya arenaria</name>
    <name type="common">Soft-shell clam</name>
    <dbReference type="NCBI Taxonomy" id="6604"/>
    <lineage>
        <taxon>Eukaryota</taxon>
        <taxon>Metazoa</taxon>
        <taxon>Spiralia</taxon>
        <taxon>Lophotrochozoa</taxon>
        <taxon>Mollusca</taxon>
        <taxon>Bivalvia</taxon>
        <taxon>Autobranchia</taxon>
        <taxon>Heteroconchia</taxon>
        <taxon>Euheterodonta</taxon>
        <taxon>Imparidentia</taxon>
        <taxon>Neoheterodontei</taxon>
        <taxon>Myida</taxon>
        <taxon>Myoidea</taxon>
        <taxon>Myidae</taxon>
        <taxon>Mya</taxon>
    </lineage>
</organism>
<dbReference type="Gene3D" id="1.20.120.360">
    <property type="entry name" value="Axin interactor, dorsalization-associated protein, N-terminal domain"/>
    <property type="match status" value="1"/>
</dbReference>
<dbReference type="InterPro" id="IPR035892">
    <property type="entry name" value="C2_domain_sf"/>
</dbReference>
<sequence>MNDFEDEEQVVTAWYKAFRAGTDHDLWGQPVEAIEDYKRLSKQFQKCSSSDISNFSDEQKKIVGKIAICLELRCRSLQNPGTCEGISLDDLKKIGATLQNLLKQKAKDFPVDVLAAQLNSRERNIAELPDYDNDEDRQPLRERGSLLPEPVSFGGRPVLTIRIVKIGLKDAKQYIDPYMSIYVKDSQGADLTSHQDTPVASVKEDSYVIFNVDVHIQKTLDSLPPGYAVFFEFKHYKPKKGSVSTRCWTVMESDEIKEGTAVLELYKKPANYRRKNVQLFTVKPLFLHLKLSINL</sequence>
<reference evidence="5" key="1">
    <citation type="submission" date="2022-11" db="EMBL/GenBank/DDBJ databases">
        <title>Centuries of genome instability and evolution in soft-shell clam transmissible cancer (bioRxiv).</title>
        <authorList>
            <person name="Hart S.F.M."/>
            <person name="Yonemitsu M.A."/>
            <person name="Giersch R.M."/>
            <person name="Beal B.F."/>
            <person name="Arriagada G."/>
            <person name="Davis B.W."/>
            <person name="Ostrander E.A."/>
            <person name="Goff S.P."/>
            <person name="Metzger M.J."/>
        </authorList>
    </citation>
    <scope>NUCLEOTIDE SEQUENCE</scope>
    <source>
        <strain evidence="5">MELC-2E11</strain>
        <tissue evidence="5">Siphon/mantle</tissue>
    </source>
</reference>
<evidence type="ECO:0000313" key="6">
    <source>
        <dbReference type="Proteomes" id="UP001164746"/>
    </source>
</evidence>
<evidence type="ECO:0000256" key="2">
    <source>
        <dbReference type="ARBA" id="ARBA00022473"/>
    </source>
</evidence>
<evidence type="ECO:0000259" key="4">
    <source>
        <dbReference type="PROSITE" id="PS51911"/>
    </source>
</evidence>
<dbReference type="InterPro" id="IPR036818">
    <property type="entry name" value="AIDA_N_sf"/>
</dbReference>
<dbReference type="EMBL" id="CP111022">
    <property type="protein sequence ID" value="WAR18933.1"/>
    <property type="molecule type" value="Genomic_DNA"/>
</dbReference>
<evidence type="ECO:0000256" key="3">
    <source>
        <dbReference type="SAM" id="MobiDB-lite"/>
    </source>
</evidence>
<accession>A0ABY7F9T5</accession>
<keyword evidence="2" id="KW-0217">Developmental protein</keyword>
<proteinExistence type="inferred from homology"/>
<protein>
    <submittedName>
        <fullName evidence="5">AIDA-like protein</fullName>
    </submittedName>
</protein>
<dbReference type="PANTHER" id="PTHR28654:SF1">
    <property type="entry name" value="AXIN INTERACTOR, DORSALIZATION-ASSOCIATED PROTEIN"/>
    <property type="match status" value="1"/>
</dbReference>